<dbReference type="KEGG" id="mev:Metev_0167"/>
<sequence length="34" mass="4112">MRSKFIKDFTKNNISKYMNYRIAAISHIVKSHRL</sequence>
<reference evidence="1 2" key="1">
    <citation type="submission" date="2010-06" db="EMBL/GenBank/DDBJ databases">
        <title>Complete sequence chromosome of Methanohalobium evestigatum Z-7303.</title>
        <authorList>
            <consortium name="US DOE Joint Genome Institute"/>
            <person name="Lucas S."/>
            <person name="Copeland A."/>
            <person name="Lapidus A."/>
            <person name="Cheng J.-F."/>
            <person name="Bruce D."/>
            <person name="Goodwin L."/>
            <person name="Pitluck S."/>
            <person name="Saunders E."/>
            <person name="Detter J.C."/>
            <person name="Han C."/>
            <person name="Tapia R."/>
            <person name="Land M."/>
            <person name="Hauser L."/>
            <person name="Kyrpides N."/>
            <person name="Mikhailova N."/>
            <person name="Sieprawska-Lupa M."/>
            <person name="Whitman W.B."/>
            <person name="Anderson I."/>
            <person name="Woyke T."/>
        </authorList>
    </citation>
    <scope>NUCLEOTIDE SEQUENCE [LARGE SCALE GENOMIC DNA]</scope>
    <source>
        <strain evidence="2">ATCC BAA-1072 / DSM 3721 / NBRC 107634 / OCM 161 / Z-7303</strain>
    </source>
</reference>
<gene>
    <name evidence="1" type="ordered locus">Metev_0167</name>
</gene>
<dbReference type="Proteomes" id="UP000000391">
    <property type="component" value="Chromosome"/>
</dbReference>
<evidence type="ECO:0000313" key="2">
    <source>
        <dbReference type="Proteomes" id="UP000000391"/>
    </source>
</evidence>
<name>D7E676_METEZ</name>
<organism evidence="1 2">
    <name type="scientific">Methanohalobium evestigatum (strain ATCC BAA-1072 / DSM 3721 / NBRC 107634 / OCM 161 / Z-7303)</name>
    <dbReference type="NCBI Taxonomy" id="644295"/>
    <lineage>
        <taxon>Archaea</taxon>
        <taxon>Methanobacteriati</taxon>
        <taxon>Methanobacteriota</taxon>
        <taxon>Stenosarchaea group</taxon>
        <taxon>Methanomicrobia</taxon>
        <taxon>Methanosarcinales</taxon>
        <taxon>Methanosarcinaceae</taxon>
        <taxon>Methanohalobium</taxon>
    </lineage>
</organism>
<dbReference type="HOGENOM" id="CLU_3371345_0_0_2"/>
<accession>D7E676</accession>
<dbReference type="AlphaFoldDB" id="D7E676"/>
<dbReference type="EMBL" id="CP002069">
    <property type="protein sequence ID" value="ADI73098.1"/>
    <property type="molecule type" value="Genomic_DNA"/>
</dbReference>
<protein>
    <submittedName>
        <fullName evidence="1">Uncharacterized protein</fullName>
    </submittedName>
</protein>
<evidence type="ECO:0000313" key="1">
    <source>
        <dbReference type="EMBL" id="ADI73098.1"/>
    </source>
</evidence>
<keyword evidence="2" id="KW-1185">Reference proteome</keyword>
<proteinExistence type="predicted"/>